<dbReference type="OrthoDB" id="9804931at2"/>
<dbReference type="InterPro" id="IPR011050">
    <property type="entry name" value="Pectin_lyase_fold/virulence"/>
</dbReference>
<gene>
    <name evidence="3" type="ORF">E8M01_03775</name>
</gene>
<protein>
    <submittedName>
        <fullName evidence="3">Autotransporter outer membrane beta-barrel domain-containing protein</fullName>
    </submittedName>
</protein>
<keyword evidence="1" id="KW-0732">Signal</keyword>
<proteinExistence type="predicted"/>
<dbReference type="KEGG" id="pstg:E8M01_03775"/>
<keyword evidence="4" id="KW-1185">Reference proteome</keyword>
<name>A0A4D7B5B3_9HYPH</name>
<evidence type="ECO:0000313" key="3">
    <source>
        <dbReference type="EMBL" id="QCI63432.1"/>
    </source>
</evidence>
<dbReference type="SUPFAM" id="SSF51126">
    <property type="entry name" value="Pectin lyase-like"/>
    <property type="match status" value="1"/>
</dbReference>
<dbReference type="GO" id="GO:0019867">
    <property type="term" value="C:outer membrane"/>
    <property type="evidence" value="ECO:0007669"/>
    <property type="project" value="InterPro"/>
</dbReference>
<reference evidence="3 4" key="1">
    <citation type="submission" date="2019-04" db="EMBL/GenBank/DDBJ databases">
        <title>Phreatobacter aquaticus sp. nov.</title>
        <authorList>
            <person name="Choi A."/>
        </authorList>
    </citation>
    <scope>NUCLEOTIDE SEQUENCE [LARGE SCALE GENOMIC DNA]</scope>
    <source>
        <strain evidence="3 4">KCTC 52518</strain>
    </source>
</reference>
<dbReference type="InterPro" id="IPR005546">
    <property type="entry name" value="Autotransporte_beta"/>
</dbReference>
<evidence type="ECO:0000256" key="1">
    <source>
        <dbReference type="ARBA" id="ARBA00022729"/>
    </source>
</evidence>
<sequence>MSSPDAGTRAACGTGCGICADARVVIRRAVRAAVRLTSLAVADDNFAPIAKFAAASADSLANRPLKPQGETREAFASRVIALGKTRVLRRVRDASASAPHGGMGRTVPLGSCSLIALLLGAASPAVAQSIPPGVAIDATDNDVSPSSPNPTTWNLGGSDLRVGQNGRGALTIGAGGNVRNLSGHIGLASGSVGTVSVAGPGAVWLNSGHLFVGDGGQGTLTIGAGGFVTNGHGNIGYGANAVGTVTVAGAGARWENFYDLSAGLDGQGTLTIGAGGTVTSRHGAIGANSGSVGTVTVAGTGARWDNSRDLTVGNSGRGTLTIGAGGTVTNRVGTIGTNSGSVGAVTVAGTDARWDNSGDLTISHSGQGTLTIGAGGIVTNADGLIGAVANAVGTVTVEGQGARWAHSGNLSVGLGGQGTLSIGAGGTVTNGVGAIGHDNGSVGTVTVAGTDARWVNSSDMMVGRGGAGTLSIGAGGTVTNAYGTIGDDNGSVGTVTVAGAGAAWTNADNLHVGYGGQGTLSIGAGGTVANAWGTIGFSNSSVGTASVAGAGARWENSRDLTVGDAGQGRLGIGAGGTVTNAHGYVGRSNGSVGTATVAGTAATWSNSSNLHVGHRGQGTLTIGAGGIVTNGQGFIGAAAADAVGTVTVEGLGATWTNSIDLFVGNSGQGTLSIGAGGTVTNGVGYVGRFATSVGTVTVAGAGARWDNSNDLFVGNSGHGTLTIADGGTVSSAAGSGLVHLGYSSTSAGTLNIGAASGGAAGTLKAAEIRFGDGTGKLVFNHADADYRFSTRLVSSGTGTHSVAHLAGTTLLTGDSSGFAGMTTVSGGKLLVGDATGGTLGGIVNVANGGTLGGAGTLTGNVTVDGTLSAGNSPGTLTFTSNLTLSGGSRTVFELNTPGSVGGTGPATGNDLVKVGGTLTLGGTLEARVASAGYYRLFDYGTLTAGSTFGMETVTSTNGGFTVASHQVQYGIPDQVNLSVLGASQTMHFWDGADTTGNGSVDGAAGIWSSTGTNWTGMPGQANINGTWGGSVGVFRGAAGTVTVSGTQNFDTLQFSTNGYVLSGGALAFNPASGPAATILVDNGVGVTIGSVLTDGTGNSLTKTGAGTLTLTGANTYTGGSTINAGVLSVAADANLGAASGGLAFNGGRLATTAGFDTARAVTLGAGGGGFDVGAATTLGLTGTVSGPGDLIKQGAGTLVLTGANGYGNTLVQAGTLIGNAASISGTIGTAGTVVFDQATDASFAGNIAGLSGNHGAMIKRGAGTLTLAGSSVLDWSVETGGLVSATNRFGGNVAIASPGSFSFDQASDGAYAGIVSGAGRFAKTGTGNLLLTGNSSGFTGLTTISGGMLSIGDASGGSLGGSLIVASGGLLGGTGTVGSTGSTVTIAFGGVHAPGNSIGTQTIAGNYANHGTLRIEGRLAQTDKIVVAGTVDISGATLDLVPSPTTAASWNVINSPFTIIDKQSAGVVTGTFATVTSNLVFLDPRLDYAGGDGNDVTLQLTRNAVGFASVGMTRNQVATGAAVETLPDTSSVWRAVALSTSPDIARRSFDALSGEVHASAKSALIEDSRFVRAAAIDRLRAAFGAVGASPTPVMAYAAGGPELAPATTDRFAAWGTAFGAWGRFNGDGNAARFTRSTGGFLIGADGLVADNWRLGLLAGYSRSTFNTRDRAASGASDNYHLGLYAGTEWGNLAFRSGLAYTWHDVAAGRSVALPGFADSLKSKSGAGTVQVFGELGYRLGAGSFRLEPFANLAYVSLRTDGFAEQGGMAALSIRAGSTGATFTTLGLRAETGFAFGAIEATARATLGWRHAFGNTIPLSTQAFAGSSAFTIAGVPIARDSAVVDAGLDLKLTGAATVGLSYAGQIARGAQDHGVKANLAVRF</sequence>
<dbReference type="Proteomes" id="UP000298781">
    <property type="component" value="Chromosome"/>
</dbReference>
<dbReference type="SMART" id="SM00869">
    <property type="entry name" value="Autotransporter"/>
    <property type="match status" value="1"/>
</dbReference>
<dbReference type="InterPro" id="IPR036709">
    <property type="entry name" value="Autotransporte_beta_dom_sf"/>
</dbReference>
<dbReference type="InterPro" id="IPR030895">
    <property type="entry name" value="T5SS_PEPC_rpt"/>
</dbReference>
<dbReference type="NCBIfam" id="TIGR04393">
    <property type="entry name" value="rpt_T5SS_PEPC"/>
    <property type="match status" value="11"/>
</dbReference>
<dbReference type="PROSITE" id="PS51208">
    <property type="entry name" value="AUTOTRANSPORTER"/>
    <property type="match status" value="1"/>
</dbReference>
<evidence type="ECO:0000313" key="4">
    <source>
        <dbReference type="Proteomes" id="UP000298781"/>
    </source>
</evidence>
<dbReference type="SUPFAM" id="SSF103515">
    <property type="entry name" value="Autotransporter"/>
    <property type="match status" value="1"/>
</dbReference>
<dbReference type="InterPro" id="IPR013425">
    <property type="entry name" value="Autotrns_rpt"/>
</dbReference>
<dbReference type="Pfam" id="PF12951">
    <property type="entry name" value="PATR"/>
    <property type="match status" value="5"/>
</dbReference>
<dbReference type="Pfam" id="PF03797">
    <property type="entry name" value="Autotransporter"/>
    <property type="match status" value="1"/>
</dbReference>
<dbReference type="NCBIfam" id="TIGR02601">
    <property type="entry name" value="autotrns_rpt"/>
    <property type="match status" value="3"/>
</dbReference>
<dbReference type="EMBL" id="CP039690">
    <property type="protein sequence ID" value="QCI63432.1"/>
    <property type="molecule type" value="Genomic_DNA"/>
</dbReference>
<dbReference type="InterPro" id="IPR006315">
    <property type="entry name" value="OM_autotransptr_brl_dom"/>
</dbReference>
<evidence type="ECO:0000259" key="2">
    <source>
        <dbReference type="PROSITE" id="PS51208"/>
    </source>
</evidence>
<dbReference type="Gene3D" id="2.40.128.130">
    <property type="entry name" value="Autotransporter beta-domain"/>
    <property type="match status" value="1"/>
</dbReference>
<accession>A0A4D7B5B3</accession>
<dbReference type="NCBIfam" id="TIGR01414">
    <property type="entry name" value="autotrans_barl"/>
    <property type="match status" value="1"/>
</dbReference>
<feature type="domain" description="Autotransporter" evidence="2">
    <location>
        <begin position="1606"/>
        <end position="1882"/>
    </location>
</feature>
<organism evidence="3 4">
    <name type="scientific">Phreatobacter stygius</name>
    <dbReference type="NCBI Taxonomy" id="1940610"/>
    <lineage>
        <taxon>Bacteria</taxon>
        <taxon>Pseudomonadati</taxon>
        <taxon>Pseudomonadota</taxon>
        <taxon>Alphaproteobacteria</taxon>
        <taxon>Hyphomicrobiales</taxon>
        <taxon>Phreatobacteraceae</taxon>
        <taxon>Phreatobacter</taxon>
    </lineage>
</organism>